<evidence type="ECO:0000256" key="6">
    <source>
        <dbReference type="ARBA" id="ARBA00023180"/>
    </source>
</evidence>
<keyword evidence="6" id="KW-0325">Glycoprotein</keyword>
<organism evidence="8 9">
    <name type="scientific">Pristionchus fissidentatus</name>
    <dbReference type="NCBI Taxonomy" id="1538716"/>
    <lineage>
        <taxon>Eukaryota</taxon>
        <taxon>Metazoa</taxon>
        <taxon>Ecdysozoa</taxon>
        <taxon>Nematoda</taxon>
        <taxon>Chromadorea</taxon>
        <taxon>Rhabditida</taxon>
        <taxon>Rhabditina</taxon>
        <taxon>Diplogasteromorpha</taxon>
        <taxon>Diplogasteroidea</taxon>
        <taxon>Neodiplogasteridae</taxon>
        <taxon>Pristionchus</taxon>
    </lineage>
</organism>
<evidence type="ECO:0000256" key="1">
    <source>
        <dbReference type="ARBA" id="ARBA00010701"/>
    </source>
</evidence>
<evidence type="ECO:0000256" key="2">
    <source>
        <dbReference type="ARBA" id="ARBA00022729"/>
    </source>
</evidence>
<gene>
    <name evidence="8" type="ORF">PFISCL1PPCAC_13514</name>
</gene>
<dbReference type="PANTHER" id="PTHR11005">
    <property type="entry name" value="LYSOSOMAL ACID LIPASE-RELATED"/>
    <property type="match status" value="1"/>
</dbReference>
<keyword evidence="4" id="KW-0442">Lipid degradation</keyword>
<dbReference type="EMBL" id="BTSY01000004">
    <property type="protein sequence ID" value="GMT22217.1"/>
    <property type="molecule type" value="Genomic_DNA"/>
</dbReference>
<sequence length="206" mass="23466">QVELIQRWGYPAERHEVTTQDGYILDFFRIPQGRNGTRAGSRPAILLMHGLLASSTQWIWNLPDQSAAYIYADAGLDVFLANVRGTTYGRRHRTLDPDQQEFWNFSFDEMARYDLPAIIDRALAISGQDQLYYMGHSQGTLIASLMLADRPRYNGKVKSIFMLSPVATGHFMRGPIQLVLSAYSILWPFGEVWRHVVGSREVLSKD</sequence>
<evidence type="ECO:0000256" key="3">
    <source>
        <dbReference type="ARBA" id="ARBA00022801"/>
    </source>
</evidence>
<keyword evidence="5" id="KW-0443">Lipid metabolism</keyword>
<keyword evidence="2" id="KW-0732">Signal</keyword>
<evidence type="ECO:0000259" key="7">
    <source>
        <dbReference type="Pfam" id="PF04083"/>
    </source>
</evidence>
<reference evidence="8" key="1">
    <citation type="submission" date="2023-10" db="EMBL/GenBank/DDBJ databases">
        <title>Genome assembly of Pristionchus species.</title>
        <authorList>
            <person name="Yoshida K."/>
            <person name="Sommer R.J."/>
        </authorList>
    </citation>
    <scope>NUCLEOTIDE SEQUENCE</scope>
    <source>
        <strain evidence="8">RS5133</strain>
    </source>
</reference>
<comment type="caution">
    <text evidence="8">The sequence shown here is derived from an EMBL/GenBank/DDBJ whole genome shotgun (WGS) entry which is preliminary data.</text>
</comment>
<dbReference type="Proteomes" id="UP001432322">
    <property type="component" value="Unassembled WGS sequence"/>
</dbReference>
<keyword evidence="3" id="KW-0378">Hydrolase</keyword>
<proteinExistence type="inferred from homology"/>
<feature type="domain" description="Partial AB-hydrolase lipase" evidence="7">
    <location>
        <begin position="3"/>
        <end position="61"/>
    </location>
</feature>
<dbReference type="GO" id="GO:0016787">
    <property type="term" value="F:hydrolase activity"/>
    <property type="evidence" value="ECO:0007669"/>
    <property type="project" value="UniProtKB-KW"/>
</dbReference>
<dbReference type="Pfam" id="PF04083">
    <property type="entry name" value="Abhydro_lipase"/>
    <property type="match status" value="1"/>
</dbReference>
<dbReference type="FunFam" id="3.40.50.1820:FF:000057">
    <property type="entry name" value="Lipase"/>
    <property type="match status" value="1"/>
</dbReference>
<evidence type="ECO:0000256" key="4">
    <source>
        <dbReference type="ARBA" id="ARBA00022963"/>
    </source>
</evidence>
<name>A0AAV5VU49_9BILA</name>
<dbReference type="AlphaFoldDB" id="A0AAV5VU49"/>
<dbReference type="SUPFAM" id="SSF53474">
    <property type="entry name" value="alpha/beta-Hydrolases"/>
    <property type="match status" value="1"/>
</dbReference>
<feature type="non-terminal residue" evidence="8">
    <location>
        <position position="1"/>
    </location>
</feature>
<protein>
    <recommendedName>
        <fullName evidence="7">Partial AB-hydrolase lipase domain-containing protein</fullName>
    </recommendedName>
</protein>
<evidence type="ECO:0000313" key="9">
    <source>
        <dbReference type="Proteomes" id="UP001432322"/>
    </source>
</evidence>
<dbReference type="InterPro" id="IPR006693">
    <property type="entry name" value="AB_hydrolase_lipase"/>
</dbReference>
<accession>A0AAV5VU49</accession>
<dbReference type="InterPro" id="IPR029058">
    <property type="entry name" value="AB_hydrolase_fold"/>
</dbReference>
<dbReference type="Gene3D" id="3.40.50.1820">
    <property type="entry name" value="alpha/beta hydrolase"/>
    <property type="match status" value="1"/>
</dbReference>
<comment type="similarity">
    <text evidence="1">Belongs to the AB hydrolase superfamily. Lipase family.</text>
</comment>
<dbReference type="GO" id="GO:0016042">
    <property type="term" value="P:lipid catabolic process"/>
    <property type="evidence" value="ECO:0007669"/>
    <property type="project" value="UniProtKB-KW"/>
</dbReference>
<feature type="non-terminal residue" evidence="8">
    <location>
        <position position="206"/>
    </location>
</feature>
<evidence type="ECO:0000313" key="8">
    <source>
        <dbReference type="EMBL" id="GMT22217.1"/>
    </source>
</evidence>
<evidence type="ECO:0000256" key="5">
    <source>
        <dbReference type="ARBA" id="ARBA00023098"/>
    </source>
</evidence>
<keyword evidence="9" id="KW-1185">Reference proteome</keyword>